<dbReference type="EMBL" id="KP793108">
    <property type="protein sequence ID" value="ALM63412.1"/>
    <property type="molecule type" value="Genomic_DNA"/>
</dbReference>
<evidence type="ECO:0000313" key="4">
    <source>
        <dbReference type="Proteomes" id="UP000223484"/>
    </source>
</evidence>
<dbReference type="Pfam" id="PF06488">
    <property type="entry name" value="L_lac_phage_MSP"/>
    <property type="match status" value="1"/>
</dbReference>
<organism evidence="3 4">
    <name type="scientific">Lactococcus phage 936 group phage Phi5.12</name>
    <dbReference type="NCBI Taxonomy" id="1636570"/>
    <lineage>
        <taxon>Viruses</taxon>
        <taxon>Duplodnaviria</taxon>
        <taxon>Heunggongvirae</taxon>
        <taxon>Uroviricota</taxon>
        <taxon>Caudoviricetes</taxon>
        <taxon>Skunavirus</taxon>
        <taxon>Skunavirus sv512</taxon>
    </lineage>
</organism>
<evidence type="ECO:0000259" key="1">
    <source>
        <dbReference type="Pfam" id="PF06488"/>
    </source>
</evidence>
<gene>
    <name evidence="3" type="ORF">Phi512_13</name>
</gene>
<dbReference type="InterPro" id="IPR046764">
    <property type="entry name" value="L_lac_phage_MSP_N"/>
</dbReference>
<dbReference type="Pfam" id="PF20608">
    <property type="entry name" value="Phage_tube_C"/>
    <property type="match status" value="1"/>
</dbReference>
<dbReference type="Proteomes" id="UP000223484">
    <property type="component" value="Segment"/>
</dbReference>
<dbReference type="InterPro" id="IPR046763">
    <property type="entry name" value="Phage_tube_C"/>
</dbReference>
<name>A0A126HA18_9CAUD</name>
<proteinExistence type="predicted"/>
<accession>A0A126HA18</accession>
<evidence type="ECO:0000313" key="3">
    <source>
        <dbReference type="EMBL" id="ALM63412.1"/>
    </source>
</evidence>
<sequence>MKLDYNSREIFFGNEALIVADMSKGSNGKPEFTNHKIVTGLVSVGSMEDQAETNSYPADDVPDHGVKKGATLLQGEMVFIQTDQALKEDILGQQRTANGLGWSPTGNWKTKCVQYLIKGRKRDKFTGEFVDGYRVVVYPHLTPTAEATKESETDSVDGVDPIKWTLAVQATDSDIYLNGDQKVPAIEYEIWGEQAKDFVKKMESGLFIMQPDTVLAGEVTLVAPVIANVQTKTKGHNDGTIVLPATLKDPKGHDVKVTAVIKDVKGNVATNNELAPNVYIVTFSAEGYADVSTGVAVTDKPNAPDGANHVAFAYSADGRNGFTTIYPNLNLLDGTKDFSGNWINSNAWYKSGSWYESGTHEGTAVMSFDTGWNGGLTKKFTIPSDGIYSMSMFAKVKAGSTGQFAIESTGKPAIMENISDTGGKFITHSYTGTFTKGQDILMYLRFYNDKNIIKDGLSVAGHKIEQGSTVTPWMPSFSEVTAEDYPSYIGTYTDNDSNTQSTDPGKYTWKKIVE</sequence>
<keyword evidence="4" id="KW-1185">Reference proteome</keyword>
<evidence type="ECO:0000259" key="2">
    <source>
        <dbReference type="Pfam" id="PF20608"/>
    </source>
</evidence>
<feature type="domain" description="Phage tail tube protein N-terminal" evidence="1">
    <location>
        <begin position="1"/>
        <end position="217"/>
    </location>
</feature>
<protein>
    <submittedName>
        <fullName evidence="3">Major tail protein extension</fullName>
    </submittedName>
</protein>
<feature type="domain" description="Phage tail tube protein C-terminal" evidence="2">
    <location>
        <begin position="220"/>
        <end position="300"/>
    </location>
</feature>
<reference evidence="3 4" key="1">
    <citation type="journal article" date="2016" name="Sci. Rep.">
        <title>Comparative genomics and functional analysis of the 936 group of lactococcal Siphoviridae phages.</title>
        <authorList>
            <person name="Murphy J."/>
            <person name="Bottacini F."/>
            <person name="Mahony J."/>
            <person name="Kelleher P."/>
            <person name="Neve H."/>
            <person name="Zomer A."/>
            <person name="Nauta A."/>
            <person name="van Sinderen D."/>
        </authorList>
    </citation>
    <scope>NUCLEOTIDE SEQUENCE [LARGE SCALE GENOMIC DNA]</scope>
</reference>